<feature type="transmembrane region" description="Helical" evidence="7">
    <location>
        <begin position="70"/>
        <end position="88"/>
    </location>
</feature>
<reference evidence="8" key="1">
    <citation type="journal article" date="2021" name="Nat. Commun.">
        <title>Genomic analyses provide insights into spinach domestication and the genetic basis of agronomic traits.</title>
        <authorList>
            <person name="Cai X."/>
            <person name="Sun X."/>
            <person name="Xu C."/>
            <person name="Sun H."/>
            <person name="Wang X."/>
            <person name="Ge C."/>
            <person name="Zhang Z."/>
            <person name="Wang Q."/>
            <person name="Fei Z."/>
            <person name="Jiao C."/>
            <person name="Wang Q."/>
        </authorList>
    </citation>
    <scope>NUCLEOTIDE SEQUENCE [LARGE SCALE GENOMIC DNA]</scope>
    <source>
        <strain evidence="8">cv. Varoflay</strain>
    </source>
</reference>
<reference evidence="9" key="2">
    <citation type="submission" date="2025-04" db="UniProtKB">
        <authorList>
            <consortium name="RefSeq"/>
        </authorList>
    </citation>
    <scope>IDENTIFICATION</scope>
    <source>
        <tissue evidence="10">Leaf</tissue>
    </source>
</reference>
<keyword evidence="4 7" id="KW-0812">Transmembrane</keyword>
<organism evidence="8 9">
    <name type="scientific">Spinacia oleracea</name>
    <name type="common">Spinach</name>
    <dbReference type="NCBI Taxonomy" id="3562"/>
    <lineage>
        <taxon>Eukaryota</taxon>
        <taxon>Viridiplantae</taxon>
        <taxon>Streptophyta</taxon>
        <taxon>Embryophyta</taxon>
        <taxon>Tracheophyta</taxon>
        <taxon>Spermatophyta</taxon>
        <taxon>Magnoliopsida</taxon>
        <taxon>eudicotyledons</taxon>
        <taxon>Gunneridae</taxon>
        <taxon>Pentapetalae</taxon>
        <taxon>Caryophyllales</taxon>
        <taxon>Chenopodiaceae</taxon>
        <taxon>Chenopodioideae</taxon>
        <taxon>Anserineae</taxon>
        <taxon>Spinacia</taxon>
    </lineage>
</organism>
<feature type="transmembrane region" description="Helical" evidence="7">
    <location>
        <begin position="148"/>
        <end position="165"/>
    </location>
</feature>
<comment type="subcellular location">
    <subcellularLocation>
        <location evidence="2 7">Membrane</location>
        <topology evidence="2 7">Multi-pass membrane protein</topology>
    </subcellularLocation>
</comment>
<sequence length="214" mass="23585">MTTYGTIPTSHSPSNQPATNLHFITRATTKIQSTYTTHRRPWNHLFSLSSLSLPSSFNDAYFRFKTNLSFFRMNYAIIALLILFLSLLYHPISLLVFLLTMSAWLFLYFLRDAPLFVFGYNIDDRVVLAVLAVLTVVFLLLTDVTVNIVVALGVAVVVIVVHTVVRGTDDLPDTAVGGFEDESGARVAYNRGAGGLGDRLPLKDTASSSFSASN</sequence>
<evidence type="ECO:0000313" key="9">
    <source>
        <dbReference type="RefSeq" id="XP_021854483.1"/>
    </source>
</evidence>
<protein>
    <recommendedName>
        <fullName evidence="7">PRA1 family protein</fullName>
    </recommendedName>
</protein>
<gene>
    <name evidence="9 10" type="primary">LOC110793859</name>
</gene>
<evidence type="ECO:0000256" key="6">
    <source>
        <dbReference type="ARBA" id="ARBA00023136"/>
    </source>
</evidence>
<proteinExistence type="inferred from homology"/>
<evidence type="ECO:0000313" key="8">
    <source>
        <dbReference type="Proteomes" id="UP000813463"/>
    </source>
</evidence>
<dbReference type="RefSeq" id="XP_056692386.1">
    <property type="nucleotide sequence ID" value="XM_056836408.1"/>
</dbReference>
<evidence type="ECO:0000256" key="5">
    <source>
        <dbReference type="ARBA" id="ARBA00022989"/>
    </source>
</evidence>
<keyword evidence="6 7" id="KW-0472">Membrane</keyword>
<dbReference type="AlphaFoldDB" id="A0A9R0K1N4"/>
<evidence type="ECO:0000256" key="2">
    <source>
        <dbReference type="ARBA" id="ARBA00004141"/>
    </source>
</evidence>
<dbReference type="InterPro" id="IPR004895">
    <property type="entry name" value="Prenylated_rab_accept_PRA1"/>
</dbReference>
<keyword evidence="5 7" id="KW-1133">Transmembrane helix</keyword>
<dbReference type="RefSeq" id="XP_021854483.1">
    <property type="nucleotide sequence ID" value="XM_021998791.1"/>
</dbReference>
<evidence type="ECO:0000256" key="4">
    <source>
        <dbReference type="ARBA" id="ARBA00022692"/>
    </source>
</evidence>
<accession>A0A9R0K1N4</accession>
<evidence type="ECO:0000256" key="1">
    <source>
        <dbReference type="ARBA" id="ARBA00002501"/>
    </source>
</evidence>
<dbReference type="GO" id="GO:0005783">
    <property type="term" value="C:endoplasmic reticulum"/>
    <property type="evidence" value="ECO:0000318"/>
    <property type="project" value="GO_Central"/>
</dbReference>
<comment type="function">
    <text evidence="1 7">May be involved in both secretory and endocytic intracellular trafficking in the endosomal/prevacuolar compartments.</text>
</comment>
<evidence type="ECO:0000313" key="10">
    <source>
        <dbReference type="RefSeq" id="XP_056692386.1"/>
    </source>
</evidence>
<dbReference type="OrthoDB" id="63113at2759"/>
<evidence type="ECO:0000256" key="7">
    <source>
        <dbReference type="RuleBase" id="RU363107"/>
    </source>
</evidence>
<keyword evidence="7" id="KW-0813">Transport</keyword>
<dbReference type="PANTHER" id="PTHR19317:SF2">
    <property type="entry name" value="PRA1 FAMILY PROTEIN F2"/>
    <property type="match status" value="1"/>
</dbReference>
<dbReference type="PANTHER" id="PTHR19317">
    <property type="entry name" value="PRENYLATED RAB ACCEPTOR 1-RELATED"/>
    <property type="match status" value="1"/>
</dbReference>
<dbReference type="GO" id="GO:0005794">
    <property type="term" value="C:Golgi apparatus"/>
    <property type="evidence" value="ECO:0000318"/>
    <property type="project" value="GO_Central"/>
</dbReference>
<dbReference type="KEGG" id="soe:110793859"/>
<dbReference type="Proteomes" id="UP000813463">
    <property type="component" value="Chromosome 2"/>
</dbReference>
<evidence type="ECO:0000256" key="3">
    <source>
        <dbReference type="ARBA" id="ARBA00006483"/>
    </source>
</evidence>
<dbReference type="GeneID" id="110793859"/>
<dbReference type="Pfam" id="PF03208">
    <property type="entry name" value="PRA1"/>
    <property type="match status" value="1"/>
</dbReference>
<keyword evidence="8" id="KW-1185">Reference proteome</keyword>
<dbReference type="GO" id="GO:0016020">
    <property type="term" value="C:membrane"/>
    <property type="evidence" value="ECO:0007669"/>
    <property type="project" value="UniProtKB-SubCell"/>
</dbReference>
<name>A0A9R0K1N4_SPIOL</name>
<dbReference type="GO" id="GO:0016192">
    <property type="term" value="P:vesicle-mediated transport"/>
    <property type="evidence" value="ECO:0000318"/>
    <property type="project" value="GO_Central"/>
</dbReference>
<comment type="similarity">
    <text evidence="3 7">Belongs to the PRA1 family.</text>
</comment>